<dbReference type="KEGG" id="rmar:GBA65_03430"/>
<keyword evidence="3" id="KW-1185">Reference proteome</keyword>
<dbReference type="Proteomes" id="UP000502706">
    <property type="component" value="Chromosome"/>
</dbReference>
<name>A0A6G8PUK8_9ACTN</name>
<reference evidence="2 3" key="1">
    <citation type="submission" date="2019-10" db="EMBL/GenBank/DDBJ databases">
        <title>Rubrobacter sp nov SCSIO 52915 isolated from a deep-sea sediment in the South China Sea.</title>
        <authorList>
            <person name="Chen R.W."/>
        </authorList>
    </citation>
    <scope>NUCLEOTIDE SEQUENCE [LARGE SCALE GENOMIC DNA]</scope>
    <source>
        <strain evidence="2 3">SCSIO 52915</strain>
    </source>
</reference>
<proteinExistence type="predicted"/>
<organism evidence="2 3">
    <name type="scientific">Rubrobacter marinus</name>
    <dbReference type="NCBI Taxonomy" id="2653852"/>
    <lineage>
        <taxon>Bacteria</taxon>
        <taxon>Bacillati</taxon>
        <taxon>Actinomycetota</taxon>
        <taxon>Rubrobacteria</taxon>
        <taxon>Rubrobacterales</taxon>
        <taxon>Rubrobacteraceae</taxon>
        <taxon>Rubrobacter</taxon>
    </lineage>
</organism>
<accession>A0A6G8PUK8</accession>
<evidence type="ECO:0000256" key="1">
    <source>
        <dbReference type="SAM" id="MobiDB-lite"/>
    </source>
</evidence>
<protein>
    <recommendedName>
        <fullName evidence="4">Periplasmic copper-binding protein NosD beta helix domain-containing protein</fullName>
    </recommendedName>
</protein>
<dbReference type="RefSeq" id="WP_166395399.1">
    <property type="nucleotide sequence ID" value="NZ_CP045121.1"/>
</dbReference>
<dbReference type="AlphaFoldDB" id="A0A6G8PUK8"/>
<evidence type="ECO:0000313" key="3">
    <source>
        <dbReference type="Proteomes" id="UP000502706"/>
    </source>
</evidence>
<gene>
    <name evidence="2" type="ORF">GBA65_03430</name>
</gene>
<sequence length="309" mass="31135">MDARTLEAARSTGAKLAVAAGLALLVFLGLGLLLFAGPAGAETCNAECPGDGGDGGAGDGGIGGGGSTTNNQWITFTVTNTNDSGDGSLRQALEVANLYSPSCIGITIGFNIPGEGVHTIRPASDLPPIPACVTVDGYSQPGAKANTLRQGNDAVLKIELNGENAGSRASGLRMDGTDSAVRGLAINRFAYYGVFLHGGRADYCDVQGNYIGTDATGTRDLGNKTAGVFIAGDSNTIGGTEPAARNVLSGNGTGVLINGSNNNVEGNYIGTKASGDEPLGNDWVGVSTPPTVSVGEIPSEERCPRRATS</sequence>
<feature type="region of interest" description="Disordered" evidence="1">
    <location>
        <begin position="288"/>
        <end position="309"/>
    </location>
</feature>
<evidence type="ECO:0008006" key="4">
    <source>
        <dbReference type="Google" id="ProtNLM"/>
    </source>
</evidence>
<feature type="compositionally biased region" description="Basic and acidic residues" evidence="1">
    <location>
        <begin position="299"/>
        <end position="309"/>
    </location>
</feature>
<dbReference type="EMBL" id="CP045121">
    <property type="protein sequence ID" value="QIN77721.1"/>
    <property type="molecule type" value="Genomic_DNA"/>
</dbReference>
<evidence type="ECO:0000313" key="2">
    <source>
        <dbReference type="EMBL" id="QIN77721.1"/>
    </source>
</evidence>